<keyword evidence="1 3" id="KW-0378">Hydrolase</keyword>
<reference evidence="3 4" key="1">
    <citation type="submission" date="2018-07" db="EMBL/GenBank/DDBJ databases">
        <title>High-quality-draft genome sequence of Gaiella occulta.</title>
        <authorList>
            <person name="Severino R."/>
            <person name="Froufe H.J.C."/>
            <person name="Rainey F.A."/>
            <person name="Barroso C."/>
            <person name="Albuquerque L."/>
            <person name="Lobo-Da-Cunha A."/>
            <person name="Da Costa M.S."/>
            <person name="Egas C."/>
        </authorList>
    </citation>
    <scope>NUCLEOTIDE SEQUENCE [LARGE SCALE GENOMIC DNA]</scope>
    <source>
        <strain evidence="3 4">F2-233</strain>
    </source>
</reference>
<evidence type="ECO:0000313" key="3">
    <source>
        <dbReference type="EMBL" id="RDI74016.1"/>
    </source>
</evidence>
<dbReference type="AlphaFoldDB" id="A0A7M2YVA8"/>
<dbReference type="FunFam" id="3.30.420.10:FF:000045">
    <property type="entry name" value="3'-5' exonuclease DinG"/>
    <property type="match status" value="1"/>
</dbReference>
<dbReference type="InterPro" id="IPR012337">
    <property type="entry name" value="RNaseH-like_sf"/>
</dbReference>
<dbReference type="InterPro" id="IPR013520">
    <property type="entry name" value="Ribonucl_H"/>
</dbReference>
<feature type="domain" description="Exonuclease" evidence="2">
    <location>
        <begin position="16"/>
        <end position="182"/>
    </location>
</feature>
<proteinExistence type="predicted"/>
<dbReference type="CDD" id="cd17748">
    <property type="entry name" value="BRCT_DNA_ligase_like"/>
    <property type="match status" value="1"/>
</dbReference>
<keyword evidence="4" id="KW-1185">Reference proteome</keyword>
<sequence>MVSEPLHPGLNQVGDEWVVIDFETASSRGTPCQVAALRFRDGTEVDRFTSLIYQAPDSFYPFNVALHGISPEMVEDAPTWPEVCGELVRFTGASPLVSHYAPFDMGVVRDACDFCEIEWPSLRYTCTVSISRRVWPGMQSYSLPLLCTELGLSVDEDLTHDALYDSRLAAEILGRAITAKGATGLDDLLSKIWLFFGEVAPDGWFGSRARANAAGSIPEADLDADPDSPFFGKVVVFTGELAMVRRNAWQAVAAAGGQPSNNVSKKTNMLICGYQDMLKLAVGKTKSHKLQRVEELHADGEHIEILTERDFFRLLGGIERPQANV</sequence>
<dbReference type="CDD" id="cd06130">
    <property type="entry name" value="DNA_pol_III_epsilon_like"/>
    <property type="match status" value="1"/>
</dbReference>
<name>A0A7M2YVA8_9ACTN</name>
<protein>
    <submittedName>
        <fullName evidence="3">Exonuclease</fullName>
    </submittedName>
</protein>
<dbReference type="PANTHER" id="PTHR30231">
    <property type="entry name" value="DNA POLYMERASE III SUBUNIT EPSILON"/>
    <property type="match status" value="1"/>
</dbReference>
<dbReference type="Gene3D" id="3.40.50.10190">
    <property type="entry name" value="BRCT domain"/>
    <property type="match status" value="1"/>
</dbReference>
<dbReference type="GO" id="GO:0008408">
    <property type="term" value="F:3'-5' exonuclease activity"/>
    <property type="evidence" value="ECO:0007669"/>
    <property type="project" value="TreeGrafter"/>
</dbReference>
<dbReference type="SMART" id="SM00479">
    <property type="entry name" value="EXOIII"/>
    <property type="match status" value="1"/>
</dbReference>
<gene>
    <name evidence="3" type="ORF">Gocc_2113</name>
</gene>
<keyword evidence="1 3" id="KW-0540">Nuclease</keyword>
<dbReference type="EMBL" id="QQZY01000005">
    <property type="protein sequence ID" value="RDI74016.1"/>
    <property type="molecule type" value="Genomic_DNA"/>
</dbReference>
<comment type="caution">
    <text evidence="3">The sequence shown here is derived from an EMBL/GenBank/DDBJ whole genome shotgun (WGS) entry which is preliminary data.</text>
</comment>
<dbReference type="SUPFAM" id="SSF52113">
    <property type="entry name" value="BRCT domain"/>
    <property type="match status" value="1"/>
</dbReference>
<dbReference type="SUPFAM" id="SSF53098">
    <property type="entry name" value="Ribonuclease H-like"/>
    <property type="match status" value="1"/>
</dbReference>
<evidence type="ECO:0000259" key="2">
    <source>
        <dbReference type="SMART" id="SM00479"/>
    </source>
</evidence>
<organism evidence="3 4">
    <name type="scientific">Gaiella occulta</name>
    <dbReference type="NCBI Taxonomy" id="1002870"/>
    <lineage>
        <taxon>Bacteria</taxon>
        <taxon>Bacillati</taxon>
        <taxon>Actinomycetota</taxon>
        <taxon>Thermoleophilia</taxon>
        <taxon>Gaiellales</taxon>
        <taxon>Gaiellaceae</taxon>
        <taxon>Gaiella</taxon>
    </lineage>
</organism>
<keyword evidence="1 3" id="KW-0269">Exonuclease</keyword>
<dbReference type="GO" id="GO:0005829">
    <property type="term" value="C:cytosol"/>
    <property type="evidence" value="ECO:0007669"/>
    <property type="project" value="TreeGrafter"/>
</dbReference>
<dbReference type="InterPro" id="IPR036420">
    <property type="entry name" value="BRCT_dom_sf"/>
</dbReference>
<dbReference type="Gene3D" id="3.30.420.10">
    <property type="entry name" value="Ribonuclease H-like superfamily/Ribonuclease H"/>
    <property type="match status" value="1"/>
</dbReference>
<evidence type="ECO:0000313" key="4">
    <source>
        <dbReference type="Proteomes" id="UP000254134"/>
    </source>
</evidence>
<dbReference type="Pfam" id="PF00929">
    <property type="entry name" value="RNase_T"/>
    <property type="match status" value="1"/>
</dbReference>
<reference evidence="4" key="2">
    <citation type="journal article" date="2019" name="MicrobiologyOpen">
        <title>High-quality draft genome sequence of Gaiella occulta isolated from a 150 meter deep mineral water borehole and comparison with the genome sequences of other deep-branching lineages of the phylum Actinobacteria.</title>
        <authorList>
            <person name="Severino R."/>
            <person name="Froufe H.J.C."/>
            <person name="Barroso C."/>
            <person name="Albuquerque L."/>
            <person name="Lobo-da-Cunha A."/>
            <person name="da Costa M.S."/>
            <person name="Egas C."/>
        </authorList>
    </citation>
    <scope>NUCLEOTIDE SEQUENCE [LARGE SCALE GENOMIC DNA]</scope>
    <source>
        <strain evidence="4">F2-233</strain>
    </source>
</reference>
<accession>A0A7M2YVA8</accession>
<dbReference type="InterPro" id="IPR036397">
    <property type="entry name" value="RNaseH_sf"/>
</dbReference>
<dbReference type="GO" id="GO:0003676">
    <property type="term" value="F:nucleic acid binding"/>
    <property type="evidence" value="ECO:0007669"/>
    <property type="project" value="InterPro"/>
</dbReference>
<dbReference type="Proteomes" id="UP000254134">
    <property type="component" value="Unassembled WGS sequence"/>
</dbReference>
<dbReference type="PANTHER" id="PTHR30231:SF42">
    <property type="entry name" value="EXONUCLEASE"/>
    <property type="match status" value="1"/>
</dbReference>
<evidence type="ECO:0000256" key="1">
    <source>
        <dbReference type="ARBA" id="ARBA00022839"/>
    </source>
</evidence>